<proteinExistence type="predicted"/>
<dbReference type="HOGENOM" id="CLU_2131039_0_0_10"/>
<dbReference type="Proteomes" id="UP000033047">
    <property type="component" value="Unassembled WGS sequence"/>
</dbReference>
<name>A0A0F5IQ97_9BACT</name>
<dbReference type="AlphaFoldDB" id="A0A0F5IQ97"/>
<dbReference type="EMBL" id="AQHV01000025">
    <property type="protein sequence ID" value="KKB47706.1"/>
    <property type="molecule type" value="Genomic_DNA"/>
</dbReference>
<protein>
    <submittedName>
        <fullName evidence="1">Uncharacterized protein</fullName>
    </submittedName>
</protein>
<dbReference type="STRING" id="927665.HMPREF1535_04563"/>
<sequence>MEITDELIAAYIDGNVTTEERLQVRRYLSVYPEEQDLVLALMDEVEDYSEVVDGESATALQKEQSFTDIAYAAAAFAPRKAISYGTNSNVLMNKSRERHLRMSALWDELQENE</sequence>
<organism evidence="1 2">
    <name type="scientific">Parabacteroides goldsteinii DSM 19448 = WAL 12034</name>
    <dbReference type="NCBI Taxonomy" id="927665"/>
    <lineage>
        <taxon>Bacteria</taxon>
        <taxon>Pseudomonadati</taxon>
        <taxon>Bacteroidota</taxon>
        <taxon>Bacteroidia</taxon>
        <taxon>Bacteroidales</taxon>
        <taxon>Tannerellaceae</taxon>
        <taxon>Parabacteroides</taxon>
    </lineage>
</organism>
<evidence type="ECO:0000313" key="2">
    <source>
        <dbReference type="Proteomes" id="UP000033047"/>
    </source>
</evidence>
<reference evidence="1 2" key="1">
    <citation type="submission" date="2013-04" db="EMBL/GenBank/DDBJ databases">
        <title>The Genome Sequence of Parabacteroides goldsteinii DSM 19448.</title>
        <authorList>
            <consortium name="The Broad Institute Genomics Platform"/>
            <person name="Earl A."/>
            <person name="Ward D."/>
            <person name="Feldgarden M."/>
            <person name="Gevers D."/>
            <person name="Martens E."/>
            <person name="Sakamoto M."/>
            <person name="Benno Y."/>
            <person name="Song Y."/>
            <person name="Liu C."/>
            <person name="Lee J."/>
            <person name="Bolanos M."/>
            <person name="Vaisanen M.L."/>
            <person name="Finegold S.M."/>
            <person name="Walker B."/>
            <person name="Young S."/>
            <person name="Zeng Q."/>
            <person name="Gargeya S."/>
            <person name="Fitzgerald M."/>
            <person name="Haas B."/>
            <person name="Abouelleil A."/>
            <person name="Allen A.W."/>
            <person name="Alvarado L."/>
            <person name="Arachchi H.M."/>
            <person name="Berlin A.M."/>
            <person name="Chapman S.B."/>
            <person name="Gainer-Dewar J."/>
            <person name="Goldberg J."/>
            <person name="Griggs A."/>
            <person name="Gujja S."/>
            <person name="Hansen M."/>
            <person name="Howarth C."/>
            <person name="Imamovic A."/>
            <person name="Ireland A."/>
            <person name="Larimer J."/>
            <person name="McCowan C."/>
            <person name="Murphy C."/>
            <person name="Pearson M."/>
            <person name="Poon T.W."/>
            <person name="Priest M."/>
            <person name="Roberts A."/>
            <person name="Saif S."/>
            <person name="Shea T."/>
            <person name="Sisk P."/>
            <person name="Sykes S."/>
            <person name="Wortman J."/>
            <person name="Nusbaum C."/>
            <person name="Birren B."/>
        </authorList>
    </citation>
    <scope>NUCLEOTIDE SEQUENCE [LARGE SCALE GENOMIC DNA]</scope>
    <source>
        <strain evidence="1 2">DSM 19448</strain>
    </source>
</reference>
<gene>
    <name evidence="1" type="ORF">HMPREF1535_04563</name>
</gene>
<accession>A0A0F5IQ97</accession>
<dbReference type="RefSeq" id="WP_046147516.1">
    <property type="nucleotide sequence ID" value="NZ_KQ033913.1"/>
</dbReference>
<evidence type="ECO:0000313" key="1">
    <source>
        <dbReference type="EMBL" id="KKB47706.1"/>
    </source>
</evidence>
<comment type="caution">
    <text evidence="1">The sequence shown here is derived from an EMBL/GenBank/DDBJ whole genome shotgun (WGS) entry which is preliminary data.</text>
</comment>
<dbReference type="PATRIC" id="fig|927665.4.peg.4682"/>